<keyword evidence="10 16" id="KW-0802">TPR repeat</keyword>
<evidence type="ECO:0000256" key="8">
    <source>
        <dbReference type="ARBA" id="ARBA00022692"/>
    </source>
</evidence>
<evidence type="ECO:0000256" key="17">
    <source>
        <dbReference type="SAM" id="Phobius"/>
    </source>
</evidence>
<evidence type="ECO:0000256" key="3">
    <source>
        <dbReference type="ARBA" id="ARBA00004240"/>
    </source>
</evidence>
<evidence type="ECO:0000256" key="12">
    <source>
        <dbReference type="ARBA" id="ARBA00022989"/>
    </source>
</evidence>
<protein>
    <recommendedName>
        <fullName evidence="6">dolichyl-phosphate-mannose--protein mannosyltransferase</fullName>
        <ecNumber evidence="6">2.4.1.109</ecNumber>
    </recommendedName>
</protein>
<reference evidence="20 21" key="1">
    <citation type="submission" date="2023-01" db="EMBL/GenBank/DDBJ databases">
        <authorList>
            <person name="Whitehead M."/>
        </authorList>
    </citation>
    <scope>NUCLEOTIDE SEQUENCE [LARGE SCALE GENOMIC DNA]</scope>
</reference>
<evidence type="ECO:0000256" key="2">
    <source>
        <dbReference type="ARBA" id="ARBA00004141"/>
    </source>
</evidence>
<dbReference type="GO" id="GO:0004169">
    <property type="term" value="F:dolichyl-phosphate-mannose-protein mannosyltransferase activity"/>
    <property type="evidence" value="ECO:0007669"/>
    <property type="project" value="UniProtKB-EC"/>
</dbReference>
<evidence type="ECO:0000256" key="16">
    <source>
        <dbReference type="PROSITE-ProRule" id="PRU00339"/>
    </source>
</evidence>
<keyword evidence="11" id="KW-0256">Endoplasmic reticulum</keyword>
<keyword evidence="7" id="KW-0808">Transferase</keyword>
<keyword evidence="8 17" id="KW-0812">Transmembrane</keyword>
<name>A0AAV0VV62_9HEMI</name>
<comment type="subcellular location">
    <subcellularLocation>
        <location evidence="3">Endoplasmic reticulum</location>
    </subcellularLocation>
    <subcellularLocation>
        <location evidence="2">Membrane</location>
        <topology evidence="2">Multi-pass membrane protein</topology>
    </subcellularLocation>
</comment>
<dbReference type="PROSITE" id="PS50005">
    <property type="entry name" value="TPR"/>
    <property type="match status" value="1"/>
</dbReference>
<dbReference type="AlphaFoldDB" id="A0AAV0VV62"/>
<evidence type="ECO:0000313" key="20">
    <source>
        <dbReference type="EMBL" id="CAI6348074.1"/>
    </source>
</evidence>
<feature type="repeat" description="TPR" evidence="16">
    <location>
        <begin position="237"/>
        <end position="270"/>
    </location>
</feature>
<keyword evidence="12 17" id="KW-1133">Transmembrane helix</keyword>
<evidence type="ECO:0000256" key="15">
    <source>
        <dbReference type="ARBA" id="ARBA00045102"/>
    </source>
</evidence>
<comment type="caution">
    <text evidence="20">The sequence shown here is derived from an EMBL/GenBank/DDBJ whole genome shotgun (WGS) entry which is preliminary data.</text>
</comment>
<evidence type="ECO:0000256" key="14">
    <source>
        <dbReference type="ARBA" id="ARBA00045085"/>
    </source>
</evidence>
<dbReference type="SMART" id="SM00028">
    <property type="entry name" value="TPR"/>
    <property type="match status" value="1"/>
</dbReference>
<feature type="transmembrane region" description="Helical" evidence="17">
    <location>
        <begin position="141"/>
        <end position="165"/>
    </location>
</feature>
<keyword evidence="13 17" id="KW-0472">Membrane</keyword>
<evidence type="ECO:0000256" key="10">
    <source>
        <dbReference type="ARBA" id="ARBA00022803"/>
    </source>
</evidence>
<evidence type="ECO:0000313" key="21">
    <source>
        <dbReference type="Proteomes" id="UP001160148"/>
    </source>
</evidence>
<evidence type="ECO:0000259" key="19">
    <source>
        <dbReference type="Pfam" id="PF08409"/>
    </source>
</evidence>
<dbReference type="EC" id="2.4.1.109" evidence="6"/>
<comment type="function">
    <text evidence="1">Transfers mannosyl residues to the hydroxyl group of serine or threonine residues.</text>
</comment>
<gene>
    <name evidence="20" type="ORF">MEUPH1_LOCUS4787</name>
</gene>
<dbReference type="SUPFAM" id="SSF48452">
    <property type="entry name" value="TPR-like"/>
    <property type="match status" value="1"/>
</dbReference>
<keyword evidence="9" id="KW-0677">Repeat</keyword>
<dbReference type="PANTHER" id="PTHR44216:SF3">
    <property type="entry name" value="PROTEIN O-MANNOSYL-TRANSFERASE TMTC2"/>
    <property type="match status" value="1"/>
</dbReference>
<keyword evidence="21" id="KW-1185">Reference proteome</keyword>
<evidence type="ECO:0000256" key="4">
    <source>
        <dbReference type="ARBA" id="ARBA00004922"/>
    </source>
</evidence>
<feature type="domain" description="DUF1736" evidence="19">
    <location>
        <begin position="27"/>
        <end position="98"/>
    </location>
</feature>
<comment type="similarity">
    <text evidence="5">Belongs to the TMTC family.</text>
</comment>
<dbReference type="InterPro" id="IPR013618">
    <property type="entry name" value="TMTC_DUF1736"/>
</dbReference>
<comment type="catalytic activity">
    <reaction evidence="14">
        <text>a di-trans,poly-cis-dolichyl beta-D-mannosyl phosphate + L-threonyl-[protein] = 3-O-(alpha-D-mannosyl)-L-threonyl-[protein] + a di-trans,poly-cis-dolichyl phosphate + H(+)</text>
        <dbReference type="Rhea" id="RHEA:53396"/>
        <dbReference type="Rhea" id="RHEA-COMP:11060"/>
        <dbReference type="Rhea" id="RHEA-COMP:13547"/>
        <dbReference type="Rhea" id="RHEA-COMP:19498"/>
        <dbReference type="Rhea" id="RHEA-COMP:19501"/>
        <dbReference type="ChEBI" id="CHEBI:15378"/>
        <dbReference type="ChEBI" id="CHEBI:30013"/>
        <dbReference type="ChEBI" id="CHEBI:57683"/>
        <dbReference type="ChEBI" id="CHEBI:58211"/>
        <dbReference type="ChEBI" id="CHEBI:137323"/>
        <dbReference type="EC" id="2.4.1.109"/>
    </reaction>
</comment>
<dbReference type="EMBL" id="CARXXK010000001">
    <property type="protein sequence ID" value="CAI6348074.1"/>
    <property type="molecule type" value="Genomic_DNA"/>
</dbReference>
<sequence length="277" mass="30662">MYRTLAILSGAAAGLLFARMSLMGDSGPPVFAAADNPTAKSPSLVTRTLTFLYLPAENIRLLVYPRRLSFDWSMDAIAPVTSVYDPRNALSVALYVALFAAAKRSASAASRARLHHNRPHRCCSKTKYDRPADRPDDPARAVGLAVAMTAIPFVPVSNMFFYVGFVLAERVLYMPSVGYCFLFGYGYAALERRLGPKWPRMGLMVVLTVYGARTVIRNNDWQDDESLYRSGVHINPPKAYGNLGSILSSQGRLDEAETALRTALRYRPNMADVHYNL</sequence>
<dbReference type="InterPro" id="IPR052384">
    <property type="entry name" value="TMTC_O-mannosyltransferase"/>
</dbReference>
<dbReference type="InterPro" id="IPR011990">
    <property type="entry name" value="TPR-like_helical_dom_sf"/>
</dbReference>
<dbReference type="Proteomes" id="UP001160148">
    <property type="component" value="Unassembled WGS sequence"/>
</dbReference>
<evidence type="ECO:0000256" key="9">
    <source>
        <dbReference type="ARBA" id="ARBA00022737"/>
    </source>
</evidence>
<dbReference type="Pfam" id="PF08409">
    <property type="entry name" value="TMTC_DUF1736"/>
    <property type="match status" value="1"/>
</dbReference>
<feature type="chain" id="PRO_5043964990" description="dolichyl-phosphate-mannose--protein mannosyltransferase" evidence="18">
    <location>
        <begin position="27"/>
        <end position="277"/>
    </location>
</feature>
<feature type="signal peptide" evidence="18">
    <location>
        <begin position="1"/>
        <end position="26"/>
    </location>
</feature>
<dbReference type="Pfam" id="PF13181">
    <property type="entry name" value="TPR_8"/>
    <property type="match status" value="1"/>
</dbReference>
<evidence type="ECO:0000256" key="18">
    <source>
        <dbReference type="SAM" id="SignalP"/>
    </source>
</evidence>
<evidence type="ECO:0000256" key="7">
    <source>
        <dbReference type="ARBA" id="ARBA00022679"/>
    </source>
</evidence>
<proteinExistence type="inferred from homology"/>
<dbReference type="InterPro" id="IPR019734">
    <property type="entry name" value="TPR_rpt"/>
</dbReference>
<keyword evidence="18" id="KW-0732">Signal</keyword>
<feature type="transmembrane region" description="Helical" evidence="17">
    <location>
        <begin position="171"/>
        <end position="190"/>
    </location>
</feature>
<evidence type="ECO:0000256" key="11">
    <source>
        <dbReference type="ARBA" id="ARBA00022824"/>
    </source>
</evidence>
<evidence type="ECO:0000256" key="6">
    <source>
        <dbReference type="ARBA" id="ARBA00012839"/>
    </source>
</evidence>
<accession>A0AAV0VV62</accession>
<dbReference type="GO" id="GO:0005789">
    <property type="term" value="C:endoplasmic reticulum membrane"/>
    <property type="evidence" value="ECO:0007669"/>
    <property type="project" value="TreeGrafter"/>
</dbReference>
<comment type="pathway">
    <text evidence="4">Protein modification; protein glycosylation.</text>
</comment>
<organism evidence="20 21">
    <name type="scientific">Macrosiphum euphorbiae</name>
    <name type="common">potato aphid</name>
    <dbReference type="NCBI Taxonomy" id="13131"/>
    <lineage>
        <taxon>Eukaryota</taxon>
        <taxon>Metazoa</taxon>
        <taxon>Ecdysozoa</taxon>
        <taxon>Arthropoda</taxon>
        <taxon>Hexapoda</taxon>
        <taxon>Insecta</taxon>
        <taxon>Pterygota</taxon>
        <taxon>Neoptera</taxon>
        <taxon>Paraneoptera</taxon>
        <taxon>Hemiptera</taxon>
        <taxon>Sternorrhyncha</taxon>
        <taxon>Aphidomorpha</taxon>
        <taxon>Aphidoidea</taxon>
        <taxon>Aphididae</taxon>
        <taxon>Macrosiphini</taxon>
        <taxon>Macrosiphum</taxon>
    </lineage>
</organism>
<evidence type="ECO:0000256" key="1">
    <source>
        <dbReference type="ARBA" id="ARBA00003582"/>
    </source>
</evidence>
<comment type="catalytic activity">
    <reaction evidence="15">
        <text>a di-trans,poly-cis-dolichyl beta-D-mannosyl phosphate + L-seryl-[protein] = 3-O-(alpha-D-mannosyl)-L-seryl-[protein] + a di-trans,poly-cis-dolichyl phosphate + H(+)</text>
        <dbReference type="Rhea" id="RHEA:17377"/>
        <dbReference type="Rhea" id="RHEA-COMP:9863"/>
        <dbReference type="Rhea" id="RHEA-COMP:13546"/>
        <dbReference type="Rhea" id="RHEA-COMP:19498"/>
        <dbReference type="Rhea" id="RHEA-COMP:19501"/>
        <dbReference type="ChEBI" id="CHEBI:15378"/>
        <dbReference type="ChEBI" id="CHEBI:29999"/>
        <dbReference type="ChEBI" id="CHEBI:57683"/>
        <dbReference type="ChEBI" id="CHEBI:58211"/>
        <dbReference type="ChEBI" id="CHEBI:137321"/>
        <dbReference type="EC" id="2.4.1.109"/>
    </reaction>
</comment>
<evidence type="ECO:0000256" key="5">
    <source>
        <dbReference type="ARBA" id="ARBA00007882"/>
    </source>
</evidence>
<dbReference type="Gene3D" id="1.25.40.10">
    <property type="entry name" value="Tetratricopeptide repeat domain"/>
    <property type="match status" value="1"/>
</dbReference>
<dbReference type="PANTHER" id="PTHR44216">
    <property type="entry name" value="PROTEIN O-MANNOSYL-TRANSFERASE TMTC2"/>
    <property type="match status" value="1"/>
</dbReference>
<evidence type="ECO:0000256" key="13">
    <source>
        <dbReference type="ARBA" id="ARBA00023136"/>
    </source>
</evidence>